<dbReference type="InterPro" id="IPR007484">
    <property type="entry name" value="Peptidase_M28"/>
</dbReference>
<dbReference type="SUPFAM" id="SSF53187">
    <property type="entry name" value="Zn-dependent exopeptidases"/>
    <property type="match status" value="1"/>
</dbReference>
<keyword evidence="7" id="KW-1185">Reference proteome</keyword>
<evidence type="ECO:0000256" key="1">
    <source>
        <dbReference type="ARBA" id="ARBA00005634"/>
    </source>
</evidence>
<sequence>MGAPEIPFHHNPKDPGTVQRERQPRSSISRRALLVRLALVCFVVSVYYACCDLELSVKQVASDVPQNLKPDHHHHGHGHHDKKHRPLCGKRAEDAFLSVPNEESALNASRYYATKPHLAGSPQDLAVAKDLLAVIQSAFDIEPPPAVPLFQAGSPASQSATRGIPLMDRPHAWIDEYYPVMNTPLDRSLQVLGDDGEVLFDADVEEEADDTDPEAGRYRTAVPVFHGLSKEGDVTGKLVYANYASKEDFDDLVEKGVNMTGSIIIARYGGLFRGLKVKGAQEHGAVGCIIFTDPKDDGAVTVENGYKAYPDGPARNPSSIQRGSVQFLSMYPGDPTTPGAPAYENSTRTEGTNIPSIPSLPISWTNAEKLLSSLGEGGEWEGKSVRLVNKVDTKVTPIWNNMAVIPGHIKNEFVVIGNHRDAWVMGGTDATSGTVSMHEVVKGFGALLKQGWKPLRTIVIALWDAEEYGLIGSTEYVEDFESFLGEHVVAYLNLDSSVSGPQLGMSASPSLAHFMQEAAMDLPHPTDKDRSLWDARADKGTYEGKIDAEVEAMFDAQAASAENIGIGVLGSGSDYTAFVQRMGVTSGDMGMKGTSRSPAYHYHSIFDSQRWQEMYADPGFHRHVAVAKLLGLQTLRLASDVILPFNTTHYSFLMEKFVDEVEEIAIANSASLDVAFLRSSVRSLQAASLSLDYAKFKAESDLKELVKKWKKKRSALRKLRRKAWKKYCKVMGKIDKRCAHDKKFTHSDSEVLKDMQVLEDLPPLPPPPTLRVGGKTIKPRIGRAPAAMREKKLKEREEAMVFARITQQVYGAKLDVHAEGFPLQEFLKVMKEIKAVNAKLVGFERGFIAPEGLKDREWYQHLLVSPGRWTGYGATTFPGLKEALTIEKDIDLAEYELARLKKAVDAVADLIRVSE</sequence>
<dbReference type="Gene3D" id="3.50.30.30">
    <property type="match status" value="1"/>
</dbReference>
<dbReference type="AlphaFoldDB" id="A0A550CTN8"/>
<dbReference type="SUPFAM" id="SSF52025">
    <property type="entry name" value="PA domain"/>
    <property type="match status" value="1"/>
</dbReference>
<dbReference type="OrthoDB" id="5841748at2759"/>
<reference evidence="6 7" key="1">
    <citation type="journal article" date="2019" name="New Phytol.">
        <title>Comparative genomics reveals unique wood-decay strategies and fruiting body development in the Schizophyllaceae.</title>
        <authorList>
            <person name="Almasi E."/>
            <person name="Sahu N."/>
            <person name="Krizsan K."/>
            <person name="Balint B."/>
            <person name="Kovacs G.M."/>
            <person name="Kiss B."/>
            <person name="Cseklye J."/>
            <person name="Drula E."/>
            <person name="Henrissat B."/>
            <person name="Nagy I."/>
            <person name="Chovatia M."/>
            <person name="Adam C."/>
            <person name="LaButti K."/>
            <person name="Lipzen A."/>
            <person name="Riley R."/>
            <person name="Grigoriev I.V."/>
            <person name="Nagy L.G."/>
        </authorList>
    </citation>
    <scope>NUCLEOTIDE SEQUENCE [LARGE SCALE GENOMIC DNA]</scope>
    <source>
        <strain evidence="6 7">NL-1724</strain>
    </source>
</reference>
<dbReference type="FunFam" id="3.50.30.30:FF:000008">
    <property type="entry name" value="Glutamate carboxypeptidase 2"/>
    <property type="match status" value="1"/>
</dbReference>
<dbReference type="SUPFAM" id="SSF47672">
    <property type="entry name" value="Transferrin receptor-like dimerisation domain"/>
    <property type="match status" value="1"/>
</dbReference>
<dbReference type="Pfam" id="PF02225">
    <property type="entry name" value="PA"/>
    <property type="match status" value="1"/>
</dbReference>
<protein>
    <recommendedName>
        <fullName evidence="8">Zn-dependent exopeptidase</fullName>
    </recommendedName>
</protein>
<evidence type="ECO:0000259" key="4">
    <source>
        <dbReference type="Pfam" id="PF04253"/>
    </source>
</evidence>
<dbReference type="InterPro" id="IPR046450">
    <property type="entry name" value="PA_dom_sf"/>
</dbReference>
<dbReference type="InterPro" id="IPR039373">
    <property type="entry name" value="Peptidase_M28B"/>
</dbReference>
<dbReference type="Proteomes" id="UP000320762">
    <property type="component" value="Unassembled WGS sequence"/>
</dbReference>
<feature type="domain" description="Peptidase M28" evidence="5">
    <location>
        <begin position="402"/>
        <end position="606"/>
    </location>
</feature>
<evidence type="ECO:0000256" key="2">
    <source>
        <dbReference type="SAM" id="MobiDB-lite"/>
    </source>
</evidence>
<comment type="caution">
    <text evidence="6">The sequence shown here is derived from an EMBL/GenBank/DDBJ whole genome shotgun (WGS) entry which is preliminary data.</text>
</comment>
<feature type="region of interest" description="Disordered" evidence="2">
    <location>
        <begin position="66"/>
        <end position="86"/>
    </location>
</feature>
<evidence type="ECO:0008006" key="8">
    <source>
        <dbReference type="Google" id="ProtNLM"/>
    </source>
</evidence>
<feature type="compositionally biased region" description="Basic and acidic residues" evidence="2">
    <location>
        <begin position="7"/>
        <end position="24"/>
    </location>
</feature>
<evidence type="ECO:0000259" key="5">
    <source>
        <dbReference type="Pfam" id="PF04389"/>
    </source>
</evidence>
<dbReference type="Gene3D" id="3.40.630.10">
    <property type="entry name" value="Zn peptidases"/>
    <property type="match status" value="1"/>
</dbReference>
<dbReference type="InterPro" id="IPR036757">
    <property type="entry name" value="TFR-like_dimer_dom_sf"/>
</dbReference>
<name>A0A550CTN8_9AGAR</name>
<feature type="compositionally biased region" description="Basic residues" evidence="2">
    <location>
        <begin position="71"/>
        <end position="86"/>
    </location>
</feature>
<dbReference type="InterPro" id="IPR003137">
    <property type="entry name" value="PA_domain"/>
</dbReference>
<comment type="similarity">
    <text evidence="1">Belongs to the peptidase M28 family. M28B subfamily.</text>
</comment>
<dbReference type="EMBL" id="VDMD01000002">
    <property type="protein sequence ID" value="TRM68157.1"/>
    <property type="molecule type" value="Genomic_DNA"/>
</dbReference>
<dbReference type="InterPro" id="IPR007365">
    <property type="entry name" value="TFR-like_dimer_dom"/>
</dbReference>
<dbReference type="PANTHER" id="PTHR10404">
    <property type="entry name" value="N-ACETYLATED-ALPHA-LINKED ACIDIC DIPEPTIDASE"/>
    <property type="match status" value="1"/>
</dbReference>
<gene>
    <name evidence="6" type="ORF">BD626DRAFT_424829</name>
</gene>
<accession>A0A550CTN8</accession>
<feature type="domain" description="Transferrin receptor-like dimerisation" evidence="4">
    <location>
        <begin position="829"/>
        <end position="911"/>
    </location>
</feature>
<dbReference type="FunFam" id="3.40.630.10:FF:000101">
    <property type="entry name" value="N-acetylated alpha-linked acidic dipeptidase like 1"/>
    <property type="match status" value="1"/>
</dbReference>
<dbReference type="STRING" id="97359.A0A550CTN8"/>
<proteinExistence type="inferred from homology"/>
<dbReference type="GO" id="GO:0004180">
    <property type="term" value="F:carboxypeptidase activity"/>
    <property type="evidence" value="ECO:0007669"/>
    <property type="project" value="TreeGrafter"/>
</dbReference>
<evidence type="ECO:0000313" key="6">
    <source>
        <dbReference type="EMBL" id="TRM68157.1"/>
    </source>
</evidence>
<feature type="domain" description="PA" evidence="3">
    <location>
        <begin position="234"/>
        <end position="312"/>
    </location>
</feature>
<dbReference type="CDD" id="cd02121">
    <property type="entry name" value="PA_GCPII_like"/>
    <property type="match status" value="1"/>
</dbReference>
<dbReference type="CDD" id="cd08022">
    <property type="entry name" value="M28_PSMA_like"/>
    <property type="match status" value="1"/>
</dbReference>
<organism evidence="6 7">
    <name type="scientific">Schizophyllum amplum</name>
    <dbReference type="NCBI Taxonomy" id="97359"/>
    <lineage>
        <taxon>Eukaryota</taxon>
        <taxon>Fungi</taxon>
        <taxon>Dikarya</taxon>
        <taxon>Basidiomycota</taxon>
        <taxon>Agaricomycotina</taxon>
        <taxon>Agaricomycetes</taxon>
        <taxon>Agaricomycetidae</taxon>
        <taxon>Agaricales</taxon>
        <taxon>Schizophyllaceae</taxon>
        <taxon>Schizophyllum</taxon>
    </lineage>
</organism>
<dbReference type="Pfam" id="PF04389">
    <property type="entry name" value="Peptidase_M28"/>
    <property type="match status" value="1"/>
</dbReference>
<dbReference type="Gene3D" id="1.20.930.40">
    <property type="entry name" value="Transferrin receptor-like, dimerisation domain"/>
    <property type="match status" value="1"/>
</dbReference>
<dbReference type="Pfam" id="PF04253">
    <property type="entry name" value="TFR_dimer"/>
    <property type="match status" value="1"/>
</dbReference>
<evidence type="ECO:0000313" key="7">
    <source>
        <dbReference type="Proteomes" id="UP000320762"/>
    </source>
</evidence>
<dbReference type="PANTHER" id="PTHR10404:SF46">
    <property type="entry name" value="VACUOLAR PROTEIN SORTING-ASSOCIATED PROTEIN 70"/>
    <property type="match status" value="1"/>
</dbReference>
<evidence type="ECO:0000259" key="3">
    <source>
        <dbReference type="Pfam" id="PF02225"/>
    </source>
</evidence>
<feature type="region of interest" description="Disordered" evidence="2">
    <location>
        <begin position="1"/>
        <end position="25"/>
    </location>
</feature>